<proteinExistence type="predicted"/>
<evidence type="ECO:0000313" key="1">
    <source>
        <dbReference type="EMBL" id="KAH7971288.1"/>
    </source>
</evidence>
<organism evidence="1 2">
    <name type="scientific">Dermacentor silvarum</name>
    <name type="common">Tick</name>
    <dbReference type="NCBI Taxonomy" id="543639"/>
    <lineage>
        <taxon>Eukaryota</taxon>
        <taxon>Metazoa</taxon>
        <taxon>Ecdysozoa</taxon>
        <taxon>Arthropoda</taxon>
        <taxon>Chelicerata</taxon>
        <taxon>Arachnida</taxon>
        <taxon>Acari</taxon>
        <taxon>Parasitiformes</taxon>
        <taxon>Ixodida</taxon>
        <taxon>Ixodoidea</taxon>
        <taxon>Ixodidae</taxon>
        <taxon>Rhipicephalinae</taxon>
        <taxon>Dermacentor</taxon>
    </lineage>
</organism>
<reference evidence="1" key="1">
    <citation type="submission" date="2020-05" db="EMBL/GenBank/DDBJ databases">
        <title>Large-scale comparative analyses of tick genomes elucidate their genetic diversity and vector capacities.</title>
        <authorList>
            <person name="Jia N."/>
            <person name="Wang J."/>
            <person name="Shi W."/>
            <person name="Du L."/>
            <person name="Sun Y."/>
            <person name="Zhan W."/>
            <person name="Jiang J."/>
            <person name="Wang Q."/>
            <person name="Zhang B."/>
            <person name="Ji P."/>
            <person name="Sakyi L.B."/>
            <person name="Cui X."/>
            <person name="Yuan T."/>
            <person name="Jiang B."/>
            <person name="Yang W."/>
            <person name="Lam T.T.-Y."/>
            <person name="Chang Q."/>
            <person name="Ding S."/>
            <person name="Wang X."/>
            <person name="Zhu J."/>
            <person name="Ruan X."/>
            <person name="Zhao L."/>
            <person name="Wei J."/>
            <person name="Que T."/>
            <person name="Du C."/>
            <person name="Cheng J."/>
            <person name="Dai P."/>
            <person name="Han X."/>
            <person name="Huang E."/>
            <person name="Gao Y."/>
            <person name="Liu J."/>
            <person name="Shao H."/>
            <person name="Ye R."/>
            <person name="Li L."/>
            <person name="Wei W."/>
            <person name="Wang X."/>
            <person name="Wang C."/>
            <person name="Yang T."/>
            <person name="Huo Q."/>
            <person name="Li W."/>
            <person name="Guo W."/>
            <person name="Chen H."/>
            <person name="Zhou L."/>
            <person name="Ni X."/>
            <person name="Tian J."/>
            <person name="Zhou Y."/>
            <person name="Sheng Y."/>
            <person name="Liu T."/>
            <person name="Pan Y."/>
            <person name="Xia L."/>
            <person name="Li J."/>
            <person name="Zhao F."/>
            <person name="Cao W."/>
        </authorList>
    </citation>
    <scope>NUCLEOTIDE SEQUENCE</scope>
    <source>
        <strain evidence="1">Dsil-2018</strain>
    </source>
</reference>
<protein>
    <submittedName>
        <fullName evidence="1">Uncharacterized protein</fullName>
    </submittedName>
</protein>
<accession>A0ACB8DL60</accession>
<dbReference type="Proteomes" id="UP000821865">
    <property type="component" value="Chromosome 11"/>
</dbReference>
<evidence type="ECO:0000313" key="2">
    <source>
        <dbReference type="Proteomes" id="UP000821865"/>
    </source>
</evidence>
<name>A0ACB8DL60_DERSI</name>
<sequence>MSNKRKLFGSEEPRTKMSGSFHQISSGDKRESGRVKDANLRRVLDSAARMRRQKKAVDGLEHDNFHDDPHANLVMHKKAPKFEETLEAKRKRRSKGEPLKARFKRSFNALLEEHQASNPEAPSYSHANVPPSKLPPRHFCAVCGFQSNYTCVSCGSRYCSIKCLGVHRDTRCLKWTA</sequence>
<gene>
    <name evidence="1" type="ORF">HPB49_021112</name>
</gene>
<dbReference type="EMBL" id="CM023480">
    <property type="protein sequence ID" value="KAH7971288.1"/>
    <property type="molecule type" value="Genomic_DNA"/>
</dbReference>
<comment type="caution">
    <text evidence="1">The sequence shown here is derived from an EMBL/GenBank/DDBJ whole genome shotgun (WGS) entry which is preliminary data.</text>
</comment>
<keyword evidence="2" id="KW-1185">Reference proteome</keyword>